<name>A0A2T1AI04_TRISK</name>
<feature type="domain" description="Polymerase/histidinol phosphatase N-terminal" evidence="1">
    <location>
        <begin position="15"/>
        <end position="82"/>
    </location>
</feature>
<dbReference type="PANTHER" id="PTHR42924:SF11">
    <property type="entry name" value="POLYMERASE_HISTIDINOL PHOSPHATASE N-TERMINAL DOMAIN-CONTAINING PROTEIN"/>
    <property type="match status" value="1"/>
</dbReference>
<dbReference type="SMART" id="SM00481">
    <property type="entry name" value="POLIIIAc"/>
    <property type="match status" value="1"/>
</dbReference>
<dbReference type="SUPFAM" id="SSF89550">
    <property type="entry name" value="PHP domain-like"/>
    <property type="match status" value="1"/>
</dbReference>
<dbReference type="InterPro" id="IPR016195">
    <property type="entry name" value="Pol/histidinol_Pase-like"/>
</dbReference>
<comment type="caution">
    <text evidence="2">The sequence shown here is derived from an EMBL/GenBank/DDBJ whole genome shotgun (WGS) entry which is preliminary data.</text>
</comment>
<dbReference type="RefSeq" id="WP_106163194.1">
    <property type="nucleotide sequence ID" value="NZ_PVUF01000004.1"/>
</dbReference>
<dbReference type="EMBL" id="PVUF01000004">
    <property type="protein sequence ID" value="PRZ48245.1"/>
    <property type="molecule type" value="Genomic_DNA"/>
</dbReference>
<evidence type="ECO:0000259" key="1">
    <source>
        <dbReference type="SMART" id="SM00481"/>
    </source>
</evidence>
<gene>
    <name evidence="2" type="ORF">CLV89_10468</name>
</gene>
<dbReference type="InterPro" id="IPR003141">
    <property type="entry name" value="Pol/His_phosphatase_N"/>
</dbReference>
<proteinExistence type="predicted"/>
<dbReference type="AlphaFoldDB" id="A0A2T1AI04"/>
<sequence>MLLAPFDAPGSFFRGNLHTHSDVSDGALPPAEVCRRYKAQGYDFISLTDHFVGRWGYPITDTSAFRDDEFTTLLGIEMHSGAQQNGELWHLLAVGVPADFAPSNSPDFRSVAEQESGPEIAERARQAGAFVAIAHPQWSGLTEEDARSITAAHAVEIYNHGSHTLADRGTGMPILDLLLSEGRALTLIATDDSHFKGPDAFGGWVMVKAKANTPGDLLTALKSGQFYSSQGPEIRGIWYEGDRVRVSCSAASQVIVQAHNNASDVVTGDSLTDATIALGRMTHSPWLRVTVIDAAGKRAWSNPIWPAQL</sequence>
<dbReference type="GO" id="GO:0004534">
    <property type="term" value="F:5'-3' RNA exonuclease activity"/>
    <property type="evidence" value="ECO:0007669"/>
    <property type="project" value="TreeGrafter"/>
</dbReference>
<reference evidence="2 3" key="1">
    <citation type="submission" date="2018-03" db="EMBL/GenBank/DDBJ databases">
        <title>Genomic Encyclopedia of Archaeal and Bacterial Type Strains, Phase II (KMG-II): from individual species to whole genera.</title>
        <authorList>
            <person name="Goeker M."/>
        </authorList>
    </citation>
    <scope>NUCLEOTIDE SEQUENCE [LARGE SCALE GENOMIC DNA]</scope>
    <source>
        <strain evidence="2 3">DSM 25328</strain>
    </source>
</reference>
<evidence type="ECO:0000313" key="2">
    <source>
        <dbReference type="EMBL" id="PRZ48245.1"/>
    </source>
</evidence>
<dbReference type="Proteomes" id="UP000237718">
    <property type="component" value="Unassembled WGS sequence"/>
</dbReference>
<accession>A0A2T1AI04</accession>
<dbReference type="Gene3D" id="3.20.20.140">
    <property type="entry name" value="Metal-dependent hydrolases"/>
    <property type="match status" value="1"/>
</dbReference>
<dbReference type="NCBIfam" id="NF038032">
    <property type="entry name" value="CehA_McbA_metalo"/>
    <property type="match status" value="1"/>
</dbReference>
<organism evidence="2 3">
    <name type="scientific">Tritonibacter scottomollicae</name>
    <name type="common">Epibacterium scottomollicae</name>
    <dbReference type="NCBI Taxonomy" id="483013"/>
    <lineage>
        <taxon>Bacteria</taxon>
        <taxon>Pseudomonadati</taxon>
        <taxon>Pseudomonadota</taxon>
        <taxon>Alphaproteobacteria</taxon>
        <taxon>Rhodobacterales</taxon>
        <taxon>Paracoccaceae</taxon>
        <taxon>Tritonibacter</taxon>
    </lineage>
</organism>
<protein>
    <recommendedName>
        <fullName evidence="1">Polymerase/histidinol phosphatase N-terminal domain-containing protein</fullName>
    </recommendedName>
</protein>
<dbReference type="GO" id="GO:0035312">
    <property type="term" value="F:5'-3' DNA exonuclease activity"/>
    <property type="evidence" value="ECO:0007669"/>
    <property type="project" value="TreeGrafter"/>
</dbReference>
<evidence type="ECO:0000313" key="3">
    <source>
        <dbReference type="Proteomes" id="UP000237718"/>
    </source>
</evidence>
<dbReference type="InterPro" id="IPR052018">
    <property type="entry name" value="PHP_domain"/>
</dbReference>
<dbReference type="OrthoDB" id="9808747at2"/>
<dbReference type="PANTHER" id="PTHR42924">
    <property type="entry name" value="EXONUCLEASE"/>
    <property type="match status" value="1"/>
</dbReference>